<dbReference type="EMBL" id="CAJPEV010000081">
    <property type="protein sequence ID" value="CAG0880248.1"/>
    <property type="molecule type" value="Genomic_DNA"/>
</dbReference>
<proteinExistence type="predicted"/>
<reference evidence="1" key="1">
    <citation type="submission" date="2020-11" db="EMBL/GenBank/DDBJ databases">
        <authorList>
            <person name="Tran Van P."/>
        </authorList>
    </citation>
    <scope>NUCLEOTIDE SEQUENCE</scope>
</reference>
<dbReference type="SUPFAM" id="SSF47986">
    <property type="entry name" value="DEATH domain"/>
    <property type="match status" value="1"/>
</dbReference>
<evidence type="ECO:0000313" key="1">
    <source>
        <dbReference type="EMBL" id="CAD7240978.1"/>
    </source>
</evidence>
<sequence length="214" mass="24785">MAEVHEDSAYTNPEVTIRMCEPYTNWNTIRENKSKLRDQYGLEGNMLFTNLVSMNIFTNMEETVINNIKDQHDRFDVIFPILYSKDPMAYQPLFLAALNNVNPRAADYLQGLLLSQDRTTPKSGTLYDVRRVKDILNDPNTIVNIDHFLDILSLKRVLSVVEEREIKRRSSYKGKIDASFDILLAQDTAEMYEKLIGTLREMGRSDIVEKIQQT</sequence>
<dbReference type="InterPro" id="IPR011029">
    <property type="entry name" value="DEATH-like_dom_sf"/>
</dbReference>
<dbReference type="AlphaFoldDB" id="A0A7R8X1G8"/>
<dbReference type="Proteomes" id="UP000677054">
    <property type="component" value="Unassembled WGS sequence"/>
</dbReference>
<organism evidence="1">
    <name type="scientific">Darwinula stevensoni</name>
    <dbReference type="NCBI Taxonomy" id="69355"/>
    <lineage>
        <taxon>Eukaryota</taxon>
        <taxon>Metazoa</taxon>
        <taxon>Ecdysozoa</taxon>
        <taxon>Arthropoda</taxon>
        <taxon>Crustacea</taxon>
        <taxon>Oligostraca</taxon>
        <taxon>Ostracoda</taxon>
        <taxon>Podocopa</taxon>
        <taxon>Podocopida</taxon>
        <taxon>Darwinulocopina</taxon>
        <taxon>Darwinuloidea</taxon>
        <taxon>Darwinulidae</taxon>
        <taxon>Darwinula</taxon>
    </lineage>
</organism>
<name>A0A7R8X1G8_9CRUS</name>
<gene>
    <name evidence="1" type="ORF">DSTB1V02_LOCUS980</name>
</gene>
<dbReference type="Gene3D" id="1.10.533.10">
    <property type="entry name" value="Death Domain, Fas"/>
    <property type="match status" value="1"/>
</dbReference>
<accession>A0A7R8X1G8</accession>
<keyword evidence="2" id="KW-1185">Reference proteome</keyword>
<protein>
    <submittedName>
        <fullName evidence="1">Uncharacterized protein</fullName>
    </submittedName>
</protein>
<dbReference type="EMBL" id="LR899598">
    <property type="protein sequence ID" value="CAD7240978.1"/>
    <property type="molecule type" value="Genomic_DNA"/>
</dbReference>
<evidence type="ECO:0000313" key="2">
    <source>
        <dbReference type="Proteomes" id="UP000677054"/>
    </source>
</evidence>